<dbReference type="AlphaFoldDB" id="A0A163LH61"/>
<protein>
    <submittedName>
        <fullName evidence="2">Uncharacterized protein</fullName>
    </submittedName>
</protein>
<keyword evidence="3" id="KW-1185">Reference proteome</keyword>
<gene>
    <name evidence="2" type="ORF">AWU65_20445</name>
</gene>
<evidence type="ECO:0000256" key="1">
    <source>
        <dbReference type="SAM" id="MobiDB-lite"/>
    </source>
</evidence>
<evidence type="ECO:0000313" key="3">
    <source>
        <dbReference type="Proteomes" id="UP000076796"/>
    </source>
</evidence>
<reference evidence="2" key="1">
    <citation type="journal article" date="2016" name="Genome Announc.">
        <title>Draft genomes of two strains of Paenibacillus glucanolyticus with capability to degrade lignocellulose.</title>
        <authorList>
            <person name="Mathews S.L."/>
            <person name="Pawlak J."/>
            <person name="Grunden A.M."/>
        </authorList>
    </citation>
    <scope>NUCLEOTIDE SEQUENCE [LARGE SCALE GENOMIC DNA]</scope>
    <source>
        <strain evidence="2">SLM1</strain>
    </source>
</reference>
<organism evidence="2 3">
    <name type="scientific">Paenibacillus glucanolyticus</name>
    <dbReference type="NCBI Taxonomy" id="59843"/>
    <lineage>
        <taxon>Bacteria</taxon>
        <taxon>Bacillati</taxon>
        <taxon>Bacillota</taxon>
        <taxon>Bacilli</taxon>
        <taxon>Bacillales</taxon>
        <taxon>Paenibacillaceae</taxon>
        <taxon>Paenibacillus</taxon>
    </lineage>
</organism>
<feature type="compositionally biased region" description="Low complexity" evidence="1">
    <location>
        <begin position="85"/>
        <end position="100"/>
    </location>
</feature>
<evidence type="ECO:0000313" key="2">
    <source>
        <dbReference type="EMBL" id="KZS48128.1"/>
    </source>
</evidence>
<dbReference type="Proteomes" id="UP000076796">
    <property type="component" value="Unassembled WGS sequence"/>
</dbReference>
<accession>A0A163LH61</accession>
<dbReference type="OrthoDB" id="2566281at2"/>
<feature type="region of interest" description="Disordered" evidence="1">
    <location>
        <begin position="82"/>
        <end position="102"/>
    </location>
</feature>
<dbReference type="RefSeq" id="WP_063479174.1">
    <property type="nucleotide sequence ID" value="NZ_CP147845.1"/>
</dbReference>
<name>A0A163LH61_9BACL</name>
<dbReference type="EMBL" id="LWMH01000001">
    <property type="protein sequence ID" value="KZS48128.1"/>
    <property type="molecule type" value="Genomic_DNA"/>
</dbReference>
<dbReference type="GeneID" id="97556366"/>
<proteinExistence type="predicted"/>
<comment type="caution">
    <text evidence="2">The sequence shown here is derived from an EMBL/GenBank/DDBJ whole genome shotgun (WGS) entry which is preliminary data.</text>
</comment>
<sequence length="547" mass="60975">MATYDYGIRQGLNSKGIDNGRIGYSNGYVTVDGKKFMQADYNNKGTTYSNQQNFNNAWNSFSPAGNMNMQKTTSPFVQAAANVKSSPQPTNTPTPYTSPTENTLNRMKDFINNNSGFQFKAPDPFTYDPQSDPAYLSQLAEAKRNIADQQVDTNAVLRVQGQGKSSYSELVQNQIGDKTLASLADTLVPQLMSQAYQRYNDDANRSLQVQQMNYSTQQDTLANLGNLYGLEHQEYFQNPIQEAQLTGNYLPNEAKQAISNLLELKRQAETKGMSREDRAALSQQADGIRSQLQALGIDPSFYGADVHSSKASQNNPALRTLQGQQMDMQRQTANWDAARSVWDATGRMVSPQSDWSGLIRQTQTGKAPLTMAAQQQAFNNQFNLEQFAYQKARDAISDQQWQLKFDQDVNQFGLNYALQSLSEQNQQAYREAQIGLSQDDSARAWAQLDYQMANPSPESYRGLSANQVLQSMQSLYTEPVFSTDEFGNQTKSGTQITSDPAKREQMFLNVVDSGVSDLETNQILNSLGMTKAEIDKYMKKFGASSGN</sequence>